<gene>
    <name evidence="1" type="ORF">GLOINDRAFT_8167</name>
</gene>
<sequence length="59" mass="6892">MVDNADEWVQGTIQYYTQAIQNYAGSQDEAVDEIFPNIQQNQELILRSYFSAHEGKYLF</sequence>
<accession>U9TBP3</accession>
<dbReference type="AlphaFoldDB" id="U9TBP3"/>
<evidence type="ECO:0000313" key="1">
    <source>
        <dbReference type="EMBL" id="ESA00781.1"/>
    </source>
</evidence>
<protein>
    <submittedName>
        <fullName evidence="1">Uncharacterized protein</fullName>
    </submittedName>
</protein>
<dbReference type="EMBL" id="KI296963">
    <property type="protein sequence ID" value="ESA00781.1"/>
    <property type="molecule type" value="Genomic_DNA"/>
</dbReference>
<proteinExistence type="predicted"/>
<name>U9TBP3_RHIID</name>
<reference evidence="1" key="1">
    <citation type="submission" date="2013-07" db="EMBL/GenBank/DDBJ databases">
        <title>The genome of an arbuscular mycorrhizal fungus provides insights into the evolution of the oldest plant symbiosis.</title>
        <authorList>
            <consortium name="DOE Joint Genome Institute"/>
            <person name="Tisserant E."/>
            <person name="Malbreil M."/>
            <person name="Kuo A."/>
            <person name="Kohler A."/>
            <person name="Symeonidi A."/>
            <person name="Balestrini R."/>
            <person name="Charron P."/>
            <person name="Duensing N."/>
            <person name="Frei-dit-Frey N."/>
            <person name="Gianinazzi-Pearson V."/>
            <person name="Gilbert B."/>
            <person name="Handa Y."/>
            <person name="Hijri M."/>
            <person name="Kaul R."/>
            <person name="Kawaguchi M."/>
            <person name="Krajinski F."/>
            <person name="Lammers P."/>
            <person name="Lapierre D."/>
            <person name="Masclaux F.G."/>
            <person name="Murat C."/>
            <person name="Morin E."/>
            <person name="Ndikumana S."/>
            <person name="Pagni M."/>
            <person name="Petitpierre D."/>
            <person name="Requena N."/>
            <person name="Rosikiewicz P."/>
            <person name="Riley R."/>
            <person name="Saito K."/>
            <person name="San Clemente H."/>
            <person name="Shapiro H."/>
            <person name="van Tuinen D."/>
            <person name="Becard G."/>
            <person name="Bonfante P."/>
            <person name="Paszkowski U."/>
            <person name="Shachar-Hill Y."/>
            <person name="Young J.P."/>
            <person name="Sanders I.R."/>
            <person name="Henrissat B."/>
            <person name="Rensing S.A."/>
            <person name="Grigoriev I.V."/>
            <person name="Corradi N."/>
            <person name="Roux C."/>
            <person name="Martin F."/>
        </authorList>
    </citation>
    <scope>NUCLEOTIDE SEQUENCE</scope>
    <source>
        <strain evidence="1">DAOM 197198</strain>
    </source>
</reference>
<dbReference type="VEuPathDB" id="FungiDB:RhiirFUN_014748"/>
<organism evidence="1">
    <name type="scientific">Rhizophagus irregularis (strain DAOM 181602 / DAOM 197198 / MUCL 43194)</name>
    <name type="common">Arbuscular mycorrhizal fungus</name>
    <name type="synonym">Glomus intraradices</name>
    <dbReference type="NCBI Taxonomy" id="747089"/>
    <lineage>
        <taxon>Eukaryota</taxon>
        <taxon>Fungi</taxon>
        <taxon>Fungi incertae sedis</taxon>
        <taxon>Mucoromycota</taxon>
        <taxon>Glomeromycotina</taxon>
        <taxon>Glomeromycetes</taxon>
        <taxon>Glomerales</taxon>
        <taxon>Glomeraceae</taxon>
        <taxon>Rhizophagus</taxon>
    </lineage>
</organism>
<dbReference type="HOGENOM" id="CLU_2962021_0_0_1"/>